<keyword evidence="7" id="KW-0051">Antiviral defense</keyword>
<proteinExistence type="inferred from homology"/>
<evidence type="ECO:0000256" key="3">
    <source>
        <dbReference type="ARBA" id="ARBA00022695"/>
    </source>
</evidence>
<evidence type="ECO:0000256" key="1">
    <source>
        <dbReference type="ARBA" id="ARBA00012493"/>
    </source>
</evidence>
<evidence type="ECO:0000259" key="10">
    <source>
        <dbReference type="PROSITE" id="PS50878"/>
    </source>
</evidence>
<evidence type="ECO:0000256" key="9">
    <source>
        <dbReference type="ARBA" id="ARBA00048173"/>
    </source>
</evidence>
<keyword evidence="6 11" id="KW-0695">RNA-directed DNA polymerase</keyword>
<accession>A0ABT4ZRZ1</accession>
<protein>
    <recommendedName>
        <fullName evidence="1">RNA-directed DNA polymerase</fullName>
        <ecNumber evidence="1">2.7.7.49</ecNumber>
    </recommendedName>
</protein>
<dbReference type="Proteomes" id="UP001211711">
    <property type="component" value="Unassembled WGS sequence"/>
</dbReference>
<dbReference type="EMBL" id="JAQMTI010000148">
    <property type="protein sequence ID" value="MDB9442191.1"/>
    <property type="molecule type" value="Genomic_DNA"/>
</dbReference>
<dbReference type="SUPFAM" id="SSF56672">
    <property type="entry name" value="DNA/RNA polymerases"/>
    <property type="match status" value="1"/>
</dbReference>
<feature type="domain" description="Reverse transcriptase" evidence="10">
    <location>
        <begin position="23"/>
        <end position="235"/>
    </location>
</feature>
<evidence type="ECO:0000313" key="11">
    <source>
        <dbReference type="EMBL" id="MDB9442191.1"/>
    </source>
</evidence>
<keyword evidence="3" id="KW-0548">Nucleotidyltransferase</keyword>
<keyword evidence="2" id="KW-0808">Transferase</keyword>
<dbReference type="InterPro" id="IPR000477">
    <property type="entry name" value="RT_dom"/>
</dbReference>
<keyword evidence="5" id="KW-0460">Magnesium</keyword>
<dbReference type="InterPro" id="IPR000123">
    <property type="entry name" value="Reverse_transcriptase_msDNA"/>
</dbReference>
<dbReference type="EC" id="2.7.7.49" evidence="1"/>
<keyword evidence="12" id="KW-1185">Reference proteome</keyword>
<dbReference type="PANTHER" id="PTHR34047">
    <property type="entry name" value="NUCLEAR INTRON MATURASE 1, MITOCHONDRIAL-RELATED"/>
    <property type="match status" value="1"/>
</dbReference>
<dbReference type="PRINTS" id="PR00866">
    <property type="entry name" value="RNADNAPOLMS"/>
</dbReference>
<evidence type="ECO:0000256" key="4">
    <source>
        <dbReference type="ARBA" id="ARBA00022723"/>
    </source>
</evidence>
<gene>
    <name evidence="11" type="ORF">PN497_12585</name>
</gene>
<dbReference type="PANTHER" id="PTHR34047:SF7">
    <property type="entry name" value="RNA-DIRECTED DNA POLYMERASE"/>
    <property type="match status" value="1"/>
</dbReference>
<dbReference type="RefSeq" id="WP_096565585.1">
    <property type="nucleotide sequence ID" value="NZ_JAQMTI010000148.1"/>
</dbReference>
<sequence length="340" mass="39270">MIQLDFQSLEDIDTVAMVLGCFPSFINTVIDTPSRFYTLKKIPKKGKGQKGQYRLVYEVDSELNVIQKNIATAIASKIQFPEYVQGFVNKRSIATNAALHLSQKYVLNLDIKNFFDSINQKQIIEVFKEIGCTETIAEIFARLCTFNGHLVQGASTSPILANLVCKELDQNFVELAKKYNCSYSRYADDITFSGDITPRKKEIEKCLKKYGFELNPVKWKGQPRGKSQYVTGLTVFDNTKPRIPRVIKKQLRQILYYASKYGWSNHKYKVSICIQKNMYYDIKQIDGMIAFMYSVEPEQALKFDLQWQKILKEQDIDYVKGRDPNVIFARRSQVQTDISE</sequence>
<organism evidence="11 12">
    <name type="scientific">Sphaerospermopsis kisseleviana CS-549</name>
    <dbReference type="NCBI Taxonomy" id="3021783"/>
    <lineage>
        <taxon>Bacteria</taxon>
        <taxon>Bacillati</taxon>
        <taxon>Cyanobacteriota</taxon>
        <taxon>Cyanophyceae</taxon>
        <taxon>Nostocales</taxon>
        <taxon>Aphanizomenonaceae</taxon>
        <taxon>Sphaerospermopsis</taxon>
        <taxon>Sphaerospermopsis kisseleviana</taxon>
    </lineage>
</organism>
<dbReference type="InterPro" id="IPR043502">
    <property type="entry name" value="DNA/RNA_pol_sf"/>
</dbReference>
<evidence type="ECO:0000256" key="2">
    <source>
        <dbReference type="ARBA" id="ARBA00022679"/>
    </source>
</evidence>
<comment type="caution">
    <text evidence="11">The sequence shown here is derived from an EMBL/GenBank/DDBJ whole genome shotgun (WGS) entry which is preliminary data.</text>
</comment>
<dbReference type="GO" id="GO:0003964">
    <property type="term" value="F:RNA-directed DNA polymerase activity"/>
    <property type="evidence" value="ECO:0007669"/>
    <property type="project" value="UniProtKB-KW"/>
</dbReference>
<evidence type="ECO:0000256" key="6">
    <source>
        <dbReference type="ARBA" id="ARBA00022918"/>
    </source>
</evidence>
<evidence type="ECO:0000313" key="12">
    <source>
        <dbReference type="Proteomes" id="UP001211711"/>
    </source>
</evidence>
<name>A0ABT4ZRZ1_9CYAN</name>
<comment type="similarity">
    <text evidence="8">Belongs to the bacterial reverse transcriptase family.</text>
</comment>
<dbReference type="CDD" id="cd03487">
    <property type="entry name" value="RT_Bac_retron_II"/>
    <property type="match status" value="1"/>
</dbReference>
<keyword evidence="4" id="KW-0479">Metal-binding</keyword>
<evidence type="ECO:0000256" key="8">
    <source>
        <dbReference type="ARBA" id="ARBA00034120"/>
    </source>
</evidence>
<dbReference type="InterPro" id="IPR051083">
    <property type="entry name" value="GrpII_Intron_Splice-Mob/Def"/>
</dbReference>
<evidence type="ECO:0000256" key="5">
    <source>
        <dbReference type="ARBA" id="ARBA00022842"/>
    </source>
</evidence>
<comment type="catalytic activity">
    <reaction evidence="9">
        <text>DNA(n) + a 2'-deoxyribonucleoside 5'-triphosphate = DNA(n+1) + diphosphate</text>
        <dbReference type="Rhea" id="RHEA:22508"/>
        <dbReference type="Rhea" id="RHEA-COMP:17339"/>
        <dbReference type="Rhea" id="RHEA-COMP:17340"/>
        <dbReference type="ChEBI" id="CHEBI:33019"/>
        <dbReference type="ChEBI" id="CHEBI:61560"/>
        <dbReference type="ChEBI" id="CHEBI:173112"/>
        <dbReference type="EC" id="2.7.7.49"/>
    </reaction>
</comment>
<evidence type="ECO:0000256" key="7">
    <source>
        <dbReference type="ARBA" id="ARBA00023118"/>
    </source>
</evidence>
<reference evidence="11 12" key="1">
    <citation type="submission" date="2023-01" db="EMBL/GenBank/DDBJ databases">
        <title>Genomes from the Australian National Cyanobacteria Reference Collection.</title>
        <authorList>
            <person name="Willis A."/>
            <person name="Lee E.M.F."/>
        </authorList>
    </citation>
    <scope>NUCLEOTIDE SEQUENCE [LARGE SCALE GENOMIC DNA]</scope>
    <source>
        <strain evidence="11 12">CS-549</strain>
    </source>
</reference>
<dbReference type="PROSITE" id="PS50878">
    <property type="entry name" value="RT_POL"/>
    <property type="match status" value="1"/>
</dbReference>
<dbReference type="Pfam" id="PF00078">
    <property type="entry name" value="RVT_1"/>
    <property type="match status" value="1"/>
</dbReference>